<keyword evidence="2" id="KW-1185">Reference proteome</keyword>
<evidence type="ECO:0008006" key="3">
    <source>
        <dbReference type="Google" id="ProtNLM"/>
    </source>
</evidence>
<dbReference type="Proteomes" id="UP001317259">
    <property type="component" value="Unassembled WGS sequence"/>
</dbReference>
<name>A0ABT0G2D1_9ACTN</name>
<protein>
    <recommendedName>
        <fullName evidence="3">DUF222 domain-containing protein</fullName>
    </recommendedName>
</protein>
<evidence type="ECO:0000313" key="1">
    <source>
        <dbReference type="EMBL" id="MCK2218749.1"/>
    </source>
</evidence>
<comment type="caution">
    <text evidence="1">The sequence shown here is derived from an EMBL/GenBank/DDBJ whole genome shotgun (WGS) entry which is preliminary data.</text>
</comment>
<proteinExistence type="predicted"/>
<dbReference type="RefSeq" id="WP_242383702.1">
    <property type="nucleotide sequence ID" value="NZ_JAKRKC020000002.1"/>
</dbReference>
<organism evidence="1 2">
    <name type="scientific">Actinomadura luzonensis</name>
    <dbReference type="NCBI Taxonomy" id="2805427"/>
    <lineage>
        <taxon>Bacteria</taxon>
        <taxon>Bacillati</taxon>
        <taxon>Actinomycetota</taxon>
        <taxon>Actinomycetes</taxon>
        <taxon>Streptosporangiales</taxon>
        <taxon>Thermomonosporaceae</taxon>
        <taxon>Actinomadura</taxon>
    </lineage>
</organism>
<sequence length="119" mass="12764">MEVHKRRLRSVADVFDQEREELARFVAGAARELEAIGDFRGDGKEGAAFFKGQGGAGGYEAVTGQIMAGTEAWLGAHREIAARLRLMAASVDVADWESIAAILERLPPADPGRPVWGTG</sequence>
<accession>A0ABT0G2D1</accession>
<dbReference type="EMBL" id="JAKRKC020000002">
    <property type="protein sequence ID" value="MCK2218749.1"/>
    <property type="molecule type" value="Genomic_DNA"/>
</dbReference>
<reference evidence="1 2" key="1">
    <citation type="submission" date="2022-04" db="EMBL/GenBank/DDBJ databases">
        <title>Genome draft of Actinomadura sp. ATCC 31491.</title>
        <authorList>
            <person name="Shi X."/>
            <person name="Du Y."/>
        </authorList>
    </citation>
    <scope>NUCLEOTIDE SEQUENCE [LARGE SCALE GENOMIC DNA]</scope>
    <source>
        <strain evidence="1 2">ATCC 31491</strain>
    </source>
</reference>
<gene>
    <name evidence="1" type="ORF">MF672_033885</name>
</gene>
<evidence type="ECO:0000313" key="2">
    <source>
        <dbReference type="Proteomes" id="UP001317259"/>
    </source>
</evidence>